<reference evidence="1" key="1">
    <citation type="submission" date="2021-02" db="EMBL/GenBank/DDBJ databases">
        <authorList>
            <consortium name="DOE Joint Genome Institute"/>
            <person name="Ahrendt S."/>
            <person name="Looney B.P."/>
            <person name="Miyauchi S."/>
            <person name="Morin E."/>
            <person name="Drula E."/>
            <person name="Courty P.E."/>
            <person name="Chicoki N."/>
            <person name="Fauchery L."/>
            <person name="Kohler A."/>
            <person name="Kuo A."/>
            <person name="Labutti K."/>
            <person name="Pangilinan J."/>
            <person name="Lipzen A."/>
            <person name="Riley R."/>
            <person name="Andreopoulos W."/>
            <person name="He G."/>
            <person name="Johnson J."/>
            <person name="Barry K.W."/>
            <person name="Grigoriev I.V."/>
            <person name="Nagy L."/>
            <person name="Hibbett D."/>
            <person name="Henrissat B."/>
            <person name="Matheny P.B."/>
            <person name="Labbe J."/>
            <person name="Martin F."/>
        </authorList>
    </citation>
    <scope>NUCLEOTIDE SEQUENCE</scope>
    <source>
        <strain evidence="1">FP105234-sp</strain>
    </source>
</reference>
<comment type="caution">
    <text evidence="1">The sequence shown here is derived from an EMBL/GenBank/DDBJ whole genome shotgun (WGS) entry which is preliminary data.</text>
</comment>
<evidence type="ECO:0000313" key="2">
    <source>
        <dbReference type="Proteomes" id="UP000814033"/>
    </source>
</evidence>
<accession>A0ACB8RQC8</accession>
<organism evidence="1 2">
    <name type="scientific">Auriscalpium vulgare</name>
    <dbReference type="NCBI Taxonomy" id="40419"/>
    <lineage>
        <taxon>Eukaryota</taxon>
        <taxon>Fungi</taxon>
        <taxon>Dikarya</taxon>
        <taxon>Basidiomycota</taxon>
        <taxon>Agaricomycotina</taxon>
        <taxon>Agaricomycetes</taxon>
        <taxon>Russulales</taxon>
        <taxon>Auriscalpiaceae</taxon>
        <taxon>Auriscalpium</taxon>
    </lineage>
</organism>
<name>A0ACB8RQC8_9AGAM</name>
<dbReference type="Proteomes" id="UP000814033">
    <property type="component" value="Unassembled WGS sequence"/>
</dbReference>
<reference evidence="1" key="2">
    <citation type="journal article" date="2022" name="New Phytol.">
        <title>Evolutionary transition to the ectomycorrhizal habit in the genomes of a hyperdiverse lineage of mushroom-forming fungi.</title>
        <authorList>
            <person name="Looney B."/>
            <person name="Miyauchi S."/>
            <person name="Morin E."/>
            <person name="Drula E."/>
            <person name="Courty P.E."/>
            <person name="Kohler A."/>
            <person name="Kuo A."/>
            <person name="LaButti K."/>
            <person name="Pangilinan J."/>
            <person name="Lipzen A."/>
            <person name="Riley R."/>
            <person name="Andreopoulos W."/>
            <person name="He G."/>
            <person name="Johnson J."/>
            <person name="Nolan M."/>
            <person name="Tritt A."/>
            <person name="Barry K.W."/>
            <person name="Grigoriev I.V."/>
            <person name="Nagy L.G."/>
            <person name="Hibbett D."/>
            <person name="Henrissat B."/>
            <person name="Matheny P.B."/>
            <person name="Labbe J."/>
            <person name="Martin F.M."/>
        </authorList>
    </citation>
    <scope>NUCLEOTIDE SEQUENCE</scope>
    <source>
        <strain evidence="1">FP105234-sp</strain>
    </source>
</reference>
<protein>
    <submittedName>
        <fullName evidence="1">Uncharacterized protein</fullName>
    </submittedName>
</protein>
<gene>
    <name evidence="1" type="ORF">FA95DRAFT_1606901</name>
</gene>
<evidence type="ECO:0000313" key="1">
    <source>
        <dbReference type="EMBL" id="KAI0046464.1"/>
    </source>
</evidence>
<proteinExistence type="predicted"/>
<keyword evidence="2" id="KW-1185">Reference proteome</keyword>
<sequence length="267" mass="29609">MSFRFATISSIASTIRRNTTTTSRPSHPKSKDSVKRRKLAKNSLVASLRYAGLRTLSKLHLLMRGEKHAKHGFPTSTSETFALPCIFVTTAEKPEPSFTPVRRHCHIRSPTGITSVREAARQRRSIPDPFISTSPASAAASNSSSDHIDFAEFTRQVMSPEYARAFSEIDKIFYAQLQAGEIDIELVPLLLPEDCSDLGSDREASPDLDEPATPELMMLSDRIIEELKAVASNAGIMLGEGGMDVDAEFQRWLADGEAYYKQEAWDD</sequence>
<dbReference type="EMBL" id="MU275925">
    <property type="protein sequence ID" value="KAI0046464.1"/>
    <property type="molecule type" value="Genomic_DNA"/>
</dbReference>